<organism evidence="6 7">
    <name type="scientific">Citricoccus parietis</name>
    <dbReference type="NCBI Taxonomy" id="592307"/>
    <lineage>
        <taxon>Bacteria</taxon>
        <taxon>Bacillati</taxon>
        <taxon>Actinomycetota</taxon>
        <taxon>Actinomycetes</taxon>
        <taxon>Micrococcales</taxon>
        <taxon>Micrococcaceae</taxon>
        <taxon>Citricoccus</taxon>
    </lineage>
</organism>
<dbReference type="PANTHER" id="PTHR30346">
    <property type="entry name" value="TRANSCRIPTIONAL DUAL REGULATOR HCAR-RELATED"/>
    <property type="match status" value="1"/>
</dbReference>
<dbReference type="Gene3D" id="1.10.10.10">
    <property type="entry name" value="Winged helix-like DNA-binding domain superfamily/Winged helix DNA-binding domain"/>
    <property type="match status" value="1"/>
</dbReference>
<accession>A0ABV5G2S9</accession>
<dbReference type="SUPFAM" id="SSF53850">
    <property type="entry name" value="Periplasmic binding protein-like II"/>
    <property type="match status" value="1"/>
</dbReference>
<dbReference type="PROSITE" id="PS50931">
    <property type="entry name" value="HTH_LYSR"/>
    <property type="match status" value="1"/>
</dbReference>
<dbReference type="CDD" id="cd08414">
    <property type="entry name" value="PBP2_LTTR_aromatics_like"/>
    <property type="match status" value="1"/>
</dbReference>
<evidence type="ECO:0000256" key="3">
    <source>
        <dbReference type="ARBA" id="ARBA00023125"/>
    </source>
</evidence>
<feature type="domain" description="HTH lysR-type" evidence="5">
    <location>
        <begin position="37"/>
        <end position="94"/>
    </location>
</feature>
<dbReference type="Pfam" id="PF03466">
    <property type="entry name" value="LysR_substrate"/>
    <property type="match status" value="1"/>
</dbReference>
<dbReference type="InterPro" id="IPR000847">
    <property type="entry name" value="LysR_HTH_N"/>
</dbReference>
<keyword evidence="3" id="KW-0238">DNA-binding</keyword>
<keyword evidence="2" id="KW-0805">Transcription regulation</keyword>
<protein>
    <submittedName>
        <fullName evidence="6">LysR family transcriptional regulator</fullName>
    </submittedName>
</protein>
<evidence type="ECO:0000259" key="5">
    <source>
        <dbReference type="PROSITE" id="PS50931"/>
    </source>
</evidence>
<reference evidence="6 7" key="1">
    <citation type="submission" date="2024-09" db="EMBL/GenBank/DDBJ databases">
        <authorList>
            <person name="Sun Q."/>
            <person name="Mori K."/>
        </authorList>
    </citation>
    <scope>NUCLEOTIDE SEQUENCE [LARGE SCALE GENOMIC DNA]</scope>
    <source>
        <strain evidence="6 7">CCM 7609</strain>
    </source>
</reference>
<evidence type="ECO:0000256" key="4">
    <source>
        <dbReference type="ARBA" id="ARBA00023163"/>
    </source>
</evidence>
<dbReference type="Gene3D" id="3.40.190.10">
    <property type="entry name" value="Periplasmic binding protein-like II"/>
    <property type="match status" value="2"/>
</dbReference>
<sequence length="338" mass="36810">MVTPVVWSWCGCGVVVVWSWRGPVVVRVWPATRIDAVDTRWLEAFITVAEELHFGRAASRLHMAHSPLSQVIRKLEREVGSELFERSTRSVTMTSAGAAFLPYARETLERLESGRDATSVAAGQTVGRVRIGYSGVLNHVLLPTLTRRVHEELPGVRLELIGRILTHDAEQQLGLGALDLACVGLPMPANSLNTRLLYREYLGAVLPVTHRLAHQDGPGTIDLAELSEEPFVTTSMSGGSALRQTLFRQCADAGFMPRVVQETSDPYVVLQLVAASVGITLMPETIAPMLPPGSVFLPLSAPSVPLEHGIAWRTRPPSPALQAVLDLAEQVIAEKVTR</sequence>
<evidence type="ECO:0000256" key="1">
    <source>
        <dbReference type="ARBA" id="ARBA00009437"/>
    </source>
</evidence>
<dbReference type="SUPFAM" id="SSF46785">
    <property type="entry name" value="Winged helix' DNA-binding domain"/>
    <property type="match status" value="1"/>
</dbReference>
<keyword evidence="4" id="KW-0804">Transcription</keyword>
<keyword evidence="7" id="KW-1185">Reference proteome</keyword>
<dbReference type="PRINTS" id="PR00039">
    <property type="entry name" value="HTHLYSR"/>
</dbReference>
<dbReference type="InterPro" id="IPR036388">
    <property type="entry name" value="WH-like_DNA-bd_sf"/>
</dbReference>
<dbReference type="PANTHER" id="PTHR30346:SF0">
    <property type="entry name" value="HCA OPERON TRANSCRIPTIONAL ACTIVATOR HCAR"/>
    <property type="match status" value="1"/>
</dbReference>
<evidence type="ECO:0000313" key="7">
    <source>
        <dbReference type="Proteomes" id="UP001589575"/>
    </source>
</evidence>
<dbReference type="InterPro" id="IPR036390">
    <property type="entry name" value="WH_DNA-bd_sf"/>
</dbReference>
<comment type="similarity">
    <text evidence="1">Belongs to the LysR transcriptional regulatory family.</text>
</comment>
<evidence type="ECO:0000256" key="2">
    <source>
        <dbReference type="ARBA" id="ARBA00023015"/>
    </source>
</evidence>
<dbReference type="Proteomes" id="UP001589575">
    <property type="component" value="Unassembled WGS sequence"/>
</dbReference>
<proteinExistence type="inferred from homology"/>
<dbReference type="InterPro" id="IPR005119">
    <property type="entry name" value="LysR_subst-bd"/>
</dbReference>
<dbReference type="Pfam" id="PF00126">
    <property type="entry name" value="HTH_1"/>
    <property type="match status" value="1"/>
</dbReference>
<dbReference type="EMBL" id="JBHMFI010000001">
    <property type="protein sequence ID" value="MFB9073241.1"/>
    <property type="molecule type" value="Genomic_DNA"/>
</dbReference>
<gene>
    <name evidence="6" type="ORF">ACFFX0_19380</name>
</gene>
<comment type="caution">
    <text evidence="6">The sequence shown here is derived from an EMBL/GenBank/DDBJ whole genome shotgun (WGS) entry which is preliminary data.</text>
</comment>
<evidence type="ECO:0000313" key="6">
    <source>
        <dbReference type="EMBL" id="MFB9073241.1"/>
    </source>
</evidence>
<name>A0ABV5G2S9_9MICC</name>